<evidence type="ECO:0000313" key="1">
    <source>
        <dbReference type="EMBL" id="EIJ66455.1"/>
    </source>
</evidence>
<sequence>MKIPEQVLLNQFDTTPIISKNYSKFSEDMTQNGNVMNVIIDGDIFIYSRGFLYHSEHL</sequence>
<accession>I3D412</accession>
<proteinExistence type="predicted"/>
<organism evidence="1 2">
    <name type="scientific">Candidatus Nitrosopumilus salarius BD31</name>
    <dbReference type="NCBI Taxonomy" id="859350"/>
    <lineage>
        <taxon>Archaea</taxon>
        <taxon>Nitrososphaerota</taxon>
        <taxon>Nitrososphaeria</taxon>
        <taxon>Nitrosopumilales</taxon>
        <taxon>Nitrosopumilaceae</taxon>
        <taxon>Nitrosopumilus</taxon>
    </lineage>
</organism>
<protein>
    <submittedName>
        <fullName evidence="1">Uncharacterized protein</fullName>
    </submittedName>
</protein>
<dbReference type="Proteomes" id="UP000003423">
    <property type="component" value="Unassembled WGS sequence"/>
</dbReference>
<name>I3D412_9ARCH</name>
<comment type="caution">
    <text evidence="1">The sequence shown here is derived from an EMBL/GenBank/DDBJ whole genome shotgun (WGS) entry which is preliminary data.</text>
</comment>
<reference evidence="1 2" key="1">
    <citation type="journal article" date="2012" name="J. Bacteriol.">
        <title>Genome sequence of "Candidatus Nitrosopumilus salaria" BD31, an ammonia-oxidizing archaeon from the San Francisco Bay estuary.</title>
        <authorList>
            <person name="Mosier A.C."/>
            <person name="Allen E.E."/>
            <person name="Kim M."/>
            <person name="Ferriera S."/>
            <person name="Francis C.A."/>
        </authorList>
    </citation>
    <scope>NUCLEOTIDE SEQUENCE [LARGE SCALE GENOMIC DNA]</scope>
    <source>
        <strain evidence="1 2">BD31</strain>
    </source>
</reference>
<keyword evidence="2" id="KW-1185">Reference proteome</keyword>
<gene>
    <name evidence="1" type="ORF">BD31_I1575</name>
</gene>
<dbReference type="EMBL" id="AEXL02000061">
    <property type="protein sequence ID" value="EIJ66455.1"/>
    <property type="molecule type" value="Genomic_DNA"/>
</dbReference>
<dbReference type="AlphaFoldDB" id="I3D412"/>
<evidence type="ECO:0000313" key="2">
    <source>
        <dbReference type="Proteomes" id="UP000003423"/>
    </source>
</evidence>